<reference evidence="6" key="2">
    <citation type="submission" date="2013-07" db="EMBL/GenBank/DDBJ databases">
        <authorList>
            <consortium name="The Broad Institute Genome Sequencing Platform"/>
            <person name="Cuomo C."/>
            <person name="Litvintseva A."/>
            <person name="Chen Y."/>
            <person name="Heitman J."/>
            <person name="Sun S."/>
            <person name="Springer D."/>
            <person name="Dromer F."/>
            <person name="Young S.K."/>
            <person name="Zeng Q."/>
            <person name="Gargeya S."/>
            <person name="Fitzgerald M."/>
            <person name="Abouelleil A."/>
            <person name="Alvarado L."/>
            <person name="Berlin A.M."/>
            <person name="Chapman S.B."/>
            <person name="Dewar J."/>
            <person name="Goldberg J."/>
            <person name="Griggs A."/>
            <person name="Gujja S."/>
            <person name="Hansen M."/>
            <person name="Howarth C."/>
            <person name="Imamovic A."/>
            <person name="Larimer J."/>
            <person name="McCowan C."/>
            <person name="Murphy C."/>
            <person name="Pearson M."/>
            <person name="Priest M."/>
            <person name="Roberts A."/>
            <person name="Saif S."/>
            <person name="Shea T."/>
            <person name="Sykes S."/>
            <person name="Wortman J."/>
            <person name="Nusbaum C."/>
            <person name="Birren B."/>
        </authorList>
    </citation>
    <scope>NUCLEOTIDE SEQUENCE</scope>
    <source>
        <strain evidence="6">CBS 10117</strain>
    </source>
</reference>
<feature type="domain" description="NAD-dependent epimerase/dehydratase" evidence="4">
    <location>
        <begin position="3"/>
        <end position="191"/>
    </location>
</feature>
<dbReference type="PANTHER" id="PTHR43103">
    <property type="entry name" value="NUCLEOSIDE-DIPHOSPHATE-SUGAR EPIMERASE"/>
    <property type="match status" value="1"/>
</dbReference>
<dbReference type="SUPFAM" id="SSF51735">
    <property type="entry name" value="NAD(P)-binding Rossmann-fold domains"/>
    <property type="match status" value="1"/>
</dbReference>
<dbReference type="VEuPathDB" id="FungiDB:I303_03516"/>
<reference evidence="5" key="1">
    <citation type="submission" date="2013-07" db="EMBL/GenBank/DDBJ databases">
        <title>The Genome Sequence of Cryptococcus dejecticola CBS10117.</title>
        <authorList>
            <consortium name="The Broad Institute Genome Sequencing Platform"/>
            <person name="Cuomo C."/>
            <person name="Litvintseva A."/>
            <person name="Chen Y."/>
            <person name="Heitman J."/>
            <person name="Sun S."/>
            <person name="Springer D."/>
            <person name="Dromer F."/>
            <person name="Young S.K."/>
            <person name="Zeng Q."/>
            <person name="Gargeya S."/>
            <person name="Fitzgerald M."/>
            <person name="Abouelleil A."/>
            <person name="Alvarado L."/>
            <person name="Berlin A.M."/>
            <person name="Chapman S.B."/>
            <person name="Dewar J."/>
            <person name="Goldberg J."/>
            <person name="Griggs A."/>
            <person name="Gujja S."/>
            <person name="Hansen M."/>
            <person name="Howarth C."/>
            <person name="Imamovic A."/>
            <person name="Larimer J."/>
            <person name="McCowan C."/>
            <person name="Murphy C."/>
            <person name="Pearson M."/>
            <person name="Priest M."/>
            <person name="Roberts A."/>
            <person name="Saif S."/>
            <person name="Shea T."/>
            <person name="Sykes S."/>
            <person name="Wortman J."/>
            <person name="Nusbaum C."/>
            <person name="Birren B."/>
        </authorList>
    </citation>
    <scope>NUCLEOTIDE SEQUENCE [LARGE SCALE GENOMIC DNA]</scope>
    <source>
        <strain evidence="5">CBS 10117</strain>
    </source>
</reference>
<gene>
    <name evidence="5" type="ORF">I303_03516</name>
    <name evidence="6" type="ORF">I303_103493</name>
</gene>
<dbReference type="InterPro" id="IPR001509">
    <property type="entry name" value="Epimerase_deHydtase"/>
</dbReference>
<dbReference type="AlphaFoldDB" id="A0A1A6A6Y4"/>
<keyword evidence="3" id="KW-0520">NAD</keyword>
<evidence type="ECO:0000313" key="5">
    <source>
        <dbReference type="EMBL" id="OBR85803.1"/>
    </source>
</evidence>
<dbReference type="RefSeq" id="XP_018263645.1">
    <property type="nucleotide sequence ID" value="XM_018406837.1"/>
</dbReference>
<accession>A0A1A6A6Y4</accession>
<dbReference type="GeneID" id="28967215"/>
<protein>
    <recommendedName>
        <fullName evidence="4">NAD-dependent epimerase/dehydratase domain-containing protein</fullName>
    </recommendedName>
</protein>
<dbReference type="Gene3D" id="3.40.50.720">
    <property type="entry name" value="NAD(P)-binding Rossmann-like Domain"/>
    <property type="match status" value="1"/>
</dbReference>
<dbReference type="GO" id="GO:0016491">
    <property type="term" value="F:oxidoreductase activity"/>
    <property type="evidence" value="ECO:0007669"/>
    <property type="project" value="UniProtKB-KW"/>
</dbReference>
<keyword evidence="2" id="KW-0560">Oxidoreductase</keyword>
<evidence type="ECO:0000256" key="1">
    <source>
        <dbReference type="ARBA" id="ARBA00007637"/>
    </source>
</evidence>
<proteinExistence type="inferred from homology"/>
<dbReference type="OrthoDB" id="202470at2759"/>
<dbReference type="PANTHER" id="PTHR43103:SF5">
    <property type="entry name" value="4-EPIMERASE, PUTATIVE (AFU_ORTHOLOGUE AFUA_7G00360)-RELATED"/>
    <property type="match status" value="1"/>
</dbReference>
<keyword evidence="7" id="KW-1185">Reference proteome</keyword>
<reference evidence="6" key="3">
    <citation type="submission" date="2024-02" db="EMBL/GenBank/DDBJ databases">
        <title>Comparative genomics of Cryptococcus and Kwoniella reveals pathogenesis evolution and contrasting modes of karyotype evolution via chromosome fusion or intercentromeric recombination.</title>
        <authorList>
            <person name="Coelho M.A."/>
            <person name="David-Palma M."/>
            <person name="Shea T."/>
            <person name="Bowers K."/>
            <person name="McGinley-Smith S."/>
            <person name="Mohammad A.W."/>
            <person name="Gnirke A."/>
            <person name="Yurkov A.M."/>
            <person name="Nowrousian M."/>
            <person name="Sun S."/>
            <person name="Cuomo C.A."/>
            <person name="Heitman J."/>
        </authorList>
    </citation>
    <scope>NUCLEOTIDE SEQUENCE</scope>
    <source>
        <strain evidence="6">CBS 10117</strain>
    </source>
</reference>
<dbReference type="KEGG" id="kdj:28967215"/>
<dbReference type="Pfam" id="PF01370">
    <property type="entry name" value="Epimerase"/>
    <property type="match status" value="1"/>
</dbReference>
<evidence type="ECO:0000313" key="7">
    <source>
        <dbReference type="Proteomes" id="UP000078595"/>
    </source>
</evidence>
<organism evidence="5">
    <name type="scientific">Kwoniella dejecticola CBS 10117</name>
    <dbReference type="NCBI Taxonomy" id="1296121"/>
    <lineage>
        <taxon>Eukaryota</taxon>
        <taxon>Fungi</taxon>
        <taxon>Dikarya</taxon>
        <taxon>Basidiomycota</taxon>
        <taxon>Agaricomycotina</taxon>
        <taxon>Tremellomycetes</taxon>
        <taxon>Tremellales</taxon>
        <taxon>Cryptococcaceae</taxon>
        <taxon>Kwoniella</taxon>
    </lineage>
</organism>
<dbReference type="Proteomes" id="UP000078595">
    <property type="component" value="Chromosome 4"/>
</dbReference>
<dbReference type="STRING" id="1296121.A0A1A6A6Y4"/>
<dbReference type="EMBL" id="CP144533">
    <property type="protein sequence ID" value="WWC60917.1"/>
    <property type="molecule type" value="Genomic_DNA"/>
</dbReference>
<evidence type="ECO:0000256" key="3">
    <source>
        <dbReference type="ARBA" id="ARBA00023027"/>
    </source>
</evidence>
<dbReference type="EMBL" id="KI894030">
    <property type="protein sequence ID" value="OBR85803.1"/>
    <property type="molecule type" value="Genomic_DNA"/>
</dbReference>
<comment type="similarity">
    <text evidence="1">Belongs to the NAD(P)-dependent epimerase/dehydratase family.</text>
</comment>
<dbReference type="InterPro" id="IPR036291">
    <property type="entry name" value="NAD(P)-bd_dom_sf"/>
</dbReference>
<sequence length="308" mass="34318">MRILLTGSSGVVGTYVLFYLLDQGHKVIAVDRTPLPSETFKNLSSKYPDLSSILETEEVDLTSIEGVKTLFGKYGDIEGVIHLAAIPDPLHHDPRFVHNSNVSVSYNVLYTAAERGIKRIVQASSVNQTGLAYTREGRQWFGVIPITEEEEGHAEDPYALSKIICEAQATIICRRFADDDVRITSLRFHHVLQTSQEAEAYSKADEFWAWTSSLAASQACLLGLTSTGWTGHEAFNIVAPDIATPKTMLQNGQDEDIGSLELFAKSWDGKIGTVREIHRDWWDGEGNSKRGFWDCSKAEKMLGWKHNV</sequence>
<name>A0A1A6A6Y4_9TREE</name>
<evidence type="ECO:0000313" key="6">
    <source>
        <dbReference type="EMBL" id="WWC60917.1"/>
    </source>
</evidence>
<evidence type="ECO:0000256" key="2">
    <source>
        <dbReference type="ARBA" id="ARBA00023002"/>
    </source>
</evidence>
<evidence type="ECO:0000259" key="4">
    <source>
        <dbReference type="Pfam" id="PF01370"/>
    </source>
</evidence>